<organism evidence="3 4">
    <name type="scientific">Ajellomyces capsulatus</name>
    <name type="common">Darling's disease fungus</name>
    <name type="synonym">Histoplasma capsulatum</name>
    <dbReference type="NCBI Taxonomy" id="5037"/>
    <lineage>
        <taxon>Eukaryota</taxon>
        <taxon>Fungi</taxon>
        <taxon>Dikarya</taxon>
        <taxon>Ascomycota</taxon>
        <taxon>Pezizomycotina</taxon>
        <taxon>Eurotiomycetes</taxon>
        <taxon>Eurotiomycetidae</taxon>
        <taxon>Onygenales</taxon>
        <taxon>Ajellomycetaceae</taxon>
        <taxon>Histoplasma</taxon>
    </lineage>
</organism>
<dbReference type="InterPro" id="IPR029058">
    <property type="entry name" value="AB_hydrolase_fold"/>
</dbReference>
<accession>A0A8A1MBL3</accession>
<sequence>MPRFTSPFDGAQLFYRDYQPTSNPRPFNLDKSYASKQKPALVFIHGWPMSSLMFEQQTLALCETYRFRCIAPDRRGFGQSDWNGGNCAEPGKEQIDYNVFAQDAAHLLEKLDIGPFVFVAASMGPGETLLAYERSEYVRSNCKGFFWIGPALPYPLATPENPTAPSRELWDSILQGFRGSRADYTHVALPPSLSVPSPEHKLSEFTLRRFEGFVAQADSVAIERCVQIITGVDFTNRLRELGAETDIPIMCVHGDQDLGCPIEATSQIIREIIPRTVVRKYKSGAHGLYITHGEQLVQDILAFIEGSAS</sequence>
<evidence type="ECO:0000259" key="2">
    <source>
        <dbReference type="Pfam" id="PF00561"/>
    </source>
</evidence>
<dbReference type="GO" id="GO:0016787">
    <property type="term" value="F:hydrolase activity"/>
    <property type="evidence" value="ECO:0007669"/>
    <property type="project" value="UniProtKB-KW"/>
</dbReference>
<dbReference type="PANTHER" id="PTHR43798">
    <property type="entry name" value="MONOACYLGLYCEROL LIPASE"/>
    <property type="match status" value="1"/>
</dbReference>
<name>A0A8A1MBL3_AJECA</name>
<dbReference type="SUPFAM" id="SSF53474">
    <property type="entry name" value="alpha/beta-Hydrolases"/>
    <property type="match status" value="1"/>
</dbReference>
<dbReference type="Gene3D" id="3.40.50.1820">
    <property type="entry name" value="alpha/beta hydrolase"/>
    <property type="match status" value="1"/>
</dbReference>
<dbReference type="InterPro" id="IPR050266">
    <property type="entry name" value="AB_hydrolase_sf"/>
</dbReference>
<dbReference type="PANTHER" id="PTHR43798:SF31">
    <property type="entry name" value="AB HYDROLASE SUPERFAMILY PROTEIN YCLE"/>
    <property type="match status" value="1"/>
</dbReference>
<reference evidence="3" key="1">
    <citation type="submission" date="2021-01" db="EMBL/GenBank/DDBJ databases">
        <title>Chromosome-level genome assembly of a human fungal pathogen reveals clustering of transcriptionally co-regulated genes.</title>
        <authorList>
            <person name="Voorhies M."/>
            <person name="Cohen S."/>
            <person name="Shea T.P."/>
            <person name="Petrus S."/>
            <person name="Munoz J.F."/>
            <person name="Poplawski S."/>
            <person name="Goldman W.E."/>
            <person name="Michael T."/>
            <person name="Cuomo C.A."/>
            <person name="Sil A."/>
            <person name="Beyhan S."/>
        </authorList>
    </citation>
    <scope>NUCLEOTIDE SEQUENCE</scope>
    <source>
        <strain evidence="3">WU24</strain>
    </source>
</reference>
<dbReference type="Proteomes" id="UP000663671">
    <property type="component" value="Chromosome 1"/>
</dbReference>
<evidence type="ECO:0000256" key="1">
    <source>
        <dbReference type="ARBA" id="ARBA00022801"/>
    </source>
</evidence>
<dbReference type="EMBL" id="CP069114">
    <property type="protein sequence ID" value="QSS63876.1"/>
    <property type="molecule type" value="Genomic_DNA"/>
</dbReference>
<evidence type="ECO:0000313" key="3">
    <source>
        <dbReference type="EMBL" id="QSS63876.1"/>
    </source>
</evidence>
<protein>
    <submittedName>
        <fullName evidence="3">Alpha/beta hydrolase</fullName>
    </submittedName>
</protein>
<proteinExistence type="predicted"/>
<dbReference type="InterPro" id="IPR000639">
    <property type="entry name" value="Epox_hydrolase-like"/>
</dbReference>
<dbReference type="GO" id="GO:0016020">
    <property type="term" value="C:membrane"/>
    <property type="evidence" value="ECO:0007669"/>
    <property type="project" value="TreeGrafter"/>
</dbReference>
<dbReference type="InterPro" id="IPR000073">
    <property type="entry name" value="AB_hydrolase_1"/>
</dbReference>
<dbReference type="Pfam" id="PF00561">
    <property type="entry name" value="Abhydrolase_1"/>
    <property type="match status" value="1"/>
</dbReference>
<keyword evidence="1 3" id="KW-0378">Hydrolase</keyword>
<gene>
    <name evidence="3" type="ORF">I7I51_00936</name>
</gene>
<dbReference type="VEuPathDB" id="FungiDB:I7I51_00936"/>
<evidence type="ECO:0000313" key="4">
    <source>
        <dbReference type="Proteomes" id="UP000663671"/>
    </source>
</evidence>
<feature type="domain" description="AB hydrolase-1" evidence="2">
    <location>
        <begin position="39"/>
        <end position="292"/>
    </location>
</feature>
<dbReference type="OrthoDB" id="408373at2759"/>
<dbReference type="AlphaFoldDB" id="A0A8A1MBL3"/>
<dbReference type="PRINTS" id="PR00412">
    <property type="entry name" value="EPOXHYDRLASE"/>
</dbReference>